<evidence type="ECO:0000313" key="2">
    <source>
        <dbReference type="EMBL" id="MCW8336415.1"/>
    </source>
</evidence>
<keyword evidence="3" id="KW-1185">Reference proteome</keyword>
<sequence>MSKATETILGFGIWIVIGYGLYNLFSFDPVEYVKETTPIEAVFQSAEAKRMMNKNGLDQDDMVDSYKEKFILKGHNPKILEQSLNDILEDSANITSYSWASLDLNQTFLDYNVVNVILKIRNSKGEERTMTFLVADSLMLKWFGYPLLSTPNEIKYLL</sequence>
<protein>
    <submittedName>
        <fullName evidence="2">Uncharacterized protein</fullName>
    </submittedName>
</protein>
<accession>A0A9X3HU28</accession>
<reference evidence="2" key="1">
    <citation type="submission" date="2022-02" db="EMBL/GenBank/DDBJ databases">
        <title>Vibrio sp. nov., a new bacterium isolated from Bohai sea, China.</title>
        <authorList>
            <person name="Yuan Y."/>
        </authorList>
    </citation>
    <scope>NUCLEOTIDE SEQUENCE</scope>
    <source>
        <strain evidence="2">DBSS07</strain>
    </source>
</reference>
<dbReference type="RefSeq" id="WP_265689500.1">
    <property type="nucleotide sequence ID" value="NZ_JAKRRX010000235.1"/>
</dbReference>
<keyword evidence="1" id="KW-1133">Transmembrane helix</keyword>
<organism evidence="2 3">
    <name type="scientific">Vibrio paucivorans</name>
    <dbReference type="NCBI Taxonomy" id="2829489"/>
    <lineage>
        <taxon>Bacteria</taxon>
        <taxon>Pseudomonadati</taxon>
        <taxon>Pseudomonadota</taxon>
        <taxon>Gammaproteobacteria</taxon>
        <taxon>Vibrionales</taxon>
        <taxon>Vibrionaceae</taxon>
        <taxon>Vibrio</taxon>
    </lineage>
</organism>
<keyword evidence="1" id="KW-0812">Transmembrane</keyword>
<dbReference type="EMBL" id="JAKRRX010000235">
    <property type="protein sequence ID" value="MCW8336415.1"/>
    <property type="molecule type" value="Genomic_DNA"/>
</dbReference>
<gene>
    <name evidence="2" type="ORF">MD483_21630</name>
</gene>
<evidence type="ECO:0000313" key="3">
    <source>
        <dbReference type="Proteomes" id="UP001155586"/>
    </source>
</evidence>
<feature type="transmembrane region" description="Helical" evidence="1">
    <location>
        <begin position="7"/>
        <end position="25"/>
    </location>
</feature>
<dbReference type="Proteomes" id="UP001155586">
    <property type="component" value="Unassembled WGS sequence"/>
</dbReference>
<keyword evidence="1" id="KW-0472">Membrane</keyword>
<name>A0A9X3HU28_9VIBR</name>
<proteinExistence type="predicted"/>
<evidence type="ECO:0000256" key="1">
    <source>
        <dbReference type="SAM" id="Phobius"/>
    </source>
</evidence>
<dbReference type="AlphaFoldDB" id="A0A9X3HU28"/>
<comment type="caution">
    <text evidence="2">The sequence shown here is derived from an EMBL/GenBank/DDBJ whole genome shotgun (WGS) entry which is preliminary data.</text>
</comment>